<organism evidence="4 5">
    <name type="scientific">Defluviitoga tunisiensis</name>
    <dbReference type="NCBI Taxonomy" id="1006576"/>
    <lineage>
        <taxon>Bacteria</taxon>
        <taxon>Thermotogati</taxon>
        <taxon>Thermotogota</taxon>
        <taxon>Thermotogae</taxon>
        <taxon>Petrotogales</taxon>
        <taxon>Petrotogaceae</taxon>
        <taxon>Defluviitoga</taxon>
    </lineage>
</organism>
<proteinExistence type="inferred from homology"/>
<dbReference type="Gene3D" id="3.40.640.10">
    <property type="entry name" value="Type I PLP-dependent aspartate aminotransferase-like (Major domain)"/>
    <property type="match status" value="1"/>
</dbReference>
<dbReference type="STRING" id="1006576.DTL3_1012"/>
<dbReference type="PIRSF" id="PIRSF000390">
    <property type="entry name" value="PLP_StrS"/>
    <property type="match status" value="1"/>
</dbReference>
<accession>A0A0C7NKA9</accession>
<sequence>MIPFNRQNLFGKELEYIKDAYNSGKVSGDGKYTKMCSRFMEERFNSKKILLTTSGTHALELAALLADINEGDEVILPSYTFVSTANAFVLRGAKIVYCDIREDNLNIDENKIEDLITEKTKAISPVHYAGVACEMDTIMHIAKKHNLIVVEDAAQGVDAKYKDKYLGTIGDFGCYSFHETKNFSSGEGGAISINDEKYIKRAEIIREKGTNRSQFFRGEVDKYTWVDIGSSYLPSDINAAVLYNQFENMENINNKRKEIYNAYYNGLKDLQDQNKLRLPIINDFAKTNYHMFYIILNSEEERNGLMDYLKANGILSVFHYIPLHESPYSREKFGNFSLPVTENLSRRLLRLPMYYSLKLEEVNYIVDKIHSYILSV</sequence>
<keyword evidence="4" id="KW-0032">Aminotransferase</keyword>
<evidence type="ECO:0000256" key="1">
    <source>
        <dbReference type="PIRSR" id="PIRSR000390-1"/>
    </source>
</evidence>
<dbReference type="PANTHER" id="PTHR30244:SF34">
    <property type="entry name" value="DTDP-4-AMINO-4,6-DIDEOXYGALACTOSE TRANSAMINASE"/>
    <property type="match status" value="1"/>
</dbReference>
<dbReference type="InterPro" id="IPR000653">
    <property type="entry name" value="DegT/StrS_aminotransferase"/>
</dbReference>
<dbReference type="InterPro" id="IPR015421">
    <property type="entry name" value="PyrdxlP-dep_Trfase_major"/>
</dbReference>
<evidence type="ECO:0000313" key="4">
    <source>
        <dbReference type="EMBL" id="CEP78316.1"/>
    </source>
</evidence>
<dbReference type="GO" id="GO:0030170">
    <property type="term" value="F:pyridoxal phosphate binding"/>
    <property type="evidence" value="ECO:0007669"/>
    <property type="project" value="TreeGrafter"/>
</dbReference>
<dbReference type="KEGG" id="dtn:DTL3_1012"/>
<evidence type="ECO:0000313" key="5">
    <source>
        <dbReference type="Proteomes" id="UP000032809"/>
    </source>
</evidence>
<dbReference type="GO" id="GO:0000271">
    <property type="term" value="P:polysaccharide biosynthetic process"/>
    <property type="evidence" value="ECO:0007669"/>
    <property type="project" value="TreeGrafter"/>
</dbReference>
<dbReference type="CDD" id="cd00616">
    <property type="entry name" value="AHBA_syn"/>
    <property type="match status" value="1"/>
</dbReference>
<keyword evidence="5" id="KW-1185">Reference proteome</keyword>
<dbReference type="InterPro" id="IPR015424">
    <property type="entry name" value="PyrdxlP-dep_Trfase"/>
</dbReference>
<dbReference type="FunFam" id="3.40.640.10:FF:000037">
    <property type="entry name" value="dTDP-4-amino-4,6-dideoxygalactose transaminase"/>
    <property type="match status" value="1"/>
</dbReference>
<dbReference type="HOGENOM" id="CLU_033332_0_2_0"/>
<dbReference type="EC" id="2.6.1.59" evidence="4"/>
<dbReference type="NCBIfam" id="NF008687">
    <property type="entry name" value="PRK11706.1"/>
    <property type="match status" value="1"/>
</dbReference>
<reference evidence="5" key="1">
    <citation type="submission" date="2014-11" db="EMBL/GenBank/DDBJ databases">
        <authorList>
            <person name="Wibberg D."/>
        </authorList>
    </citation>
    <scope>NUCLEOTIDE SEQUENCE [LARGE SCALE GENOMIC DNA]</scope>
    <source>
        <strain evidence="5">L3</strain>
    </source>
</reference>
<feature type="modified residue" description="N6-(pyridoxal phosphate)lysine" evidence="2">
    <location>
        <position position="181"/>
    </location>
</feature>
<dbReference type="EMBL" id="LN824141">
    <property type="protein sequence ID" value="CEP78316.1"/>
    <property type="molecule type" value="Genomic_DNA"/>
</dbReference>
<evidence type="ECO:0000256" key="3">
    <source>
        <dbReference type="RuleBase" id="RU004508"/>
    </source>
</evidence>
<dbReference type="Gene3D" id="3.90.1150.10">
    <property type="entry name" value="Aspartate Aminotransferase, domain 1"/>
    <property type="match status" value="1"/>
</dbReference>
<dbReference type="SUPFAM" id="SSF53383">
    <property type="entry name" value="PLP-dependent transferases"/>
    <property type="match status" value="1"/>
</dbReference>
<dbReference type="NCBIfam" id="TIGR02379">
    <property type="entry name" value="ECA_wecE"/>
    <property type="match status" value="1"/>
</dbReference>
<protein>
    <submittedName>
        <fullName evidence="4">dTDP-4-amino-4,6-dideoxygalactose transaminase</fullName>
        <ecNumber evidence="4">2.6.1.59</ecNumber>
    </submittedName>
</protein>
<dbReference type="AlphaFoldDB" id="A0A0C7NKA9"/>
<comment type="similarity">
    <text evidence="3">Belongs to the DegT/DnrJ/EryC1 family.</text>
</comment>
<dbReference type="RefSeq" id="WP_045087794.1">
    <property type="nucleotide sequence ID" value="NZ_LN824141.1"/>
</dbReference>
<feature type="active site" description="Proton acceptor" evidence="1">
    <location>
        <position position="181"/>
    </location>
</feature>
<keyword evidence="4" id="KW-0808">Transferase</keyword>
<dbReference type="Pfam" id="PF01041">
    <property type="entry name" value="DegT_DnrJ_EryC1"/>
    <property type="match status" value="1"/>
</dbReference>
<dbReference type="InterPro" id="IPR012749">
    <property type="entry name" value="WecE-like"/>
</dbReference>
<gene>
    <name evidence="4" type="primary">rffA</name>
    <name evidence="4" type="ORF">DTL3_1012</name>
</gene>
<dbReference type="GO" id="GO:0019180">
    <property type="term" value="F:dTDP-4-amino-4,6-dideoxygalactose transaminase activity"/>
    <property type="evidence" value="ECO:0007669"/>
    <property type="project" value="UniProtKB-EC"/>
</dbReference>
<dbReference type="PATRIC" id="fig|1006576.9.peg.1001"/>
<dbReference type="InterPro" id="IPR015422">
    <property type="entry name" value="PyrdxlP-dep_Trfase_small"/>
</dbReference>
<dbReference type="Proteomes" id="UP000032809">
    <property type="component" value="Chromosome I"/>
</dbReference>
<dbReference type="OrthoDB" id="9810913at2"/>
<name>A0A0C7NKA9_DEFTU</name>
<evidence type="ECO:0000256" key="2">
    <source>
        <dbReference type="PIRSR" id="PIRSR000390-2"/>
    </source>
</evidence>
<dbReference type="PANTHER" id="PTHR30244">
    <property type="entry name" value="TRANSAMINASE"/>
    <property type="match status" value="1"/>
</dbReference>
<keyword evidence="2 3" id="KW-0663">Pyridoxal phosphate</keyword>